<evidence type="ECO:0000313" key="2">
    <source>
        <dbReference type="Proteomes" id="UP001372338"/>
    </source>
</evidence>
<sequence>MLRALDKCAKLPLICRPQPPNYARNQEITRACYKAKMGWNMSRKVRPLCVSAILLLLFLQLQLPYEIEARSLEVKKFNSSVRGIDSNSTARTSLWTMLHSGPSPGGKGHKSRKMVARVLRKLTDSGPSPGIGH</sequence>
<organism evidence="1 2">
    <name type="scientific">Crotalaria pallida</name>
    <name type="common">Smooth rattlebox</name>
    <name type="synonym">Crotalaria striata</name>
    <dbReference type="NCBI Taxonomy" id="3830"/>
    <lineage>
        <taxon>Eukaryota</taxon>
        <taxon>Viridiplantae</taxon>
        <taxon>Streptophyta</taxon>
        <taxon>Embryophyta</taxon>
        <taxon>Tracheophyta</taxon>
        <taxon>Spermatophyta</taxon>
        <taxon>Magnoliopsida</taxon>
        <taxon>eudicotyledons</taxon>
        <taxon>Gunneridae</taxon>
        <taxon>Pentapetalae</taxon>
        <taxon>rosids</taxon>
        <taxon>fabids</taxon>
        <taxon>Fabales</taxon>
        <taxon>Fabaceae</taxon>
        <taxon>Papilionoideae</taxon>
        <taxon>50 kb inversion clade</taxon>
        <taxon>genistoids sensu lato</taxon>
        <taxon>core genistoids</taxon>
        <taxon>Crotalarieae</taxon>
        <taxon>Crotalaria</taxon>
    </lineage>
</organism>
<comment type="caution">
    <text evidence="1">The sequence shown here is derived from an EMBL/GenBank/DDBJ whole genome shotgun (WGS) entry which is preliminary data.</text>
</comment>
<dbReference type="AlphaFoldDB" id="A0AAN9FDQ2"/>
<proteinExistence type="predicted"/>
<evidence type="ECO:0000313" key="1">
    <source>
        <dbReference type="EMBL" id="KAK7269883.1"/>
    </source>
</evidence>
<protein>
    <submittedName>
        <fullName evidence="1">Uncharacterized protein</fullName>
    </submittedName>
</protein>
<dbReference type="Proteomes" id="UP001372338">
    <property type="component" value="Unassembled WGS sequence"/>
</dbReference>
<accession>A0AAN9FDQ2</accession>
<gene>
    <name evidence="1" type="ORF">RIF29_22669</name>
</gene>
<reference evidence="1 2" key="1">
    <citation type="submission" date="2024-01" db="EMBL/GenBank/DDBJ databases">
        <title>The genomes of 5 underutilized Papilionoideae crops provide insights into root nodulation and disease resistanc.</title>
        <authorList>
            <person name="Yuan L."/>
        </authorList>
    </citation>
    <scope>NUCLEOTIDE SEQUENCE [LARGE SCALE GENOMIC DNA]</scope>
    <source>
        <strain evidence="1">ZHUSHIDOU_FW_LH</strain>
        <tissue evidence="1">Leaf</tissue>
    </source>
</reference>
<dbReference type="EMBL" id="JAYWIO010000004">
    <property type="protein sequence ID" value="KAK7269883.1"/>
    <property type="molecule type" value="Genomic_DNA"/>
</dbReference>
<keyword evidence="2" id="KW-1185">Reference proteome</keyword>
<name>A0AAN9FDQ2_CROPI</name>